<sequence>MQNPNYVFIEHEQLSTFVKNGAFHPNISAVGLRFCDNKTSNKMITLSTSTEFSKKPVKRPSAPMIDNSSEPNIEPPTKRMLDDNDLTTWSVQSVVGRRRIQPTVNTTSCRFSIIQDTGSDRADDVLNKEAALVYQRQHPSLIPTITIMETVDPRI</sequence>
<evidence type="ECO:0000313" key="3">
    <source>
        <dbReference type="Proteomes" id="UP000008068"/>
    </source>
</evidence>
<dbReference type="InParanoid" id="G0N483"/>
<reference evidence="3" key="1">
    <citation type="submission" date="2011-07" db="EMBL/GenBank/DDBJ databases">
        <authorList>
            <consortium name="Caenorhabditis brenneri Sequencing and Analysis Consortium"/>
            <person name="Wilson R.K."/>
        </authorList>
    </citation>
    <scope>NUCLEOTIDE SEQUENCE [LARGE SCALE GENOMIC DNA]</scope>
    <source>
        <strain evidence="3">PB2801</strain>
    </source>
</reference>
<dbReference type="HOGENOM" id="CLU_1697067_0_0_1"/>
<name>G0N483_CAEBE</name>
<evidence type="ECO:0000313" key="2">
    <source>
        <dbReference type="EMBL" id="EGT52577.1"/>
    </source>
</evidence>
<accession>G0N483</accession>
<organism evidence="3">
    <name type="scientific">Caenorhabditis brenneri</name>
    <name type="common">Nematode worm</name>
    <dbReference type="NCBI Taxonomy" id="135651"/>
    <lineage>
        <taxon>Eukaryota</taxon>
        <taxon>Metazoa</taxon>
        <taxon>Ecdysozoa</taxon>
        <taxon>Nematoda</taxon>
        <taxon>Chromadorea</taxon>
        <taxon>Rhabditida</taxon>
        <taxon>Rhabditina</taxon>
        <taxon>Rhabditomorpha</taxon>
        <taxon>Rhabditoidea</taxon>
        <taxon>Rhabditidae</taxon>
        <taxon>Peloderinae</taxon>
        <taxon>Caenorhabditis</taxon>
    </lineage>
</organism>
<protein>
    <submittedName>
        <fullName evidence="2">Uncharacterized protein</fullName>
    </submittedName>
</protein>
<dbReference type="AlphaFoldDB" id="G0N483"/>
<dbReference type="EMBL" id="GL379837">
    <property type="protein sequence ID" value="EGT52577.1"/>
    <property type="molecule type" value="Genomic_DNA"/>
</dbReference>
<dbReference type="Proteomes" id="UP000008068">
    <property type="component" value="Unassembled WGS sequence"/>
</dbReference>
<feature type="region of interest" description="Disordered" evidence="1">
    <location>
        <begin position="55"/>
        <end position="82"/>
    </location>
</feature>
<keyword evidence="3" id="KW-1185">Reference proteome</keyword>
<proteinExistence type="predicted"/>
<gene>
    <name evidence="2" type="ORF">CAEBREN_09961</name>
</gene>
<evidence type="ECO:0000256" key="1">
    <source>
        <dbReference type="SAM" id="MobiDB-lite"/>
    </source>
</evidence>